<name>A0A1Y2F1M4_9BASI</name>
<keyword evidence="3" id="KW-0862">Zinc</keyword>
<accession>A0A1Y2F1M4</accession>
<dbReference type="Proteomes" id="UP000193467">
    <property type="component" value="Unassembled WGS sequence"/>
</dbReference>
<evidence type="ECO:0000313" key="7">
    <source>
        <dbReference type="Proteomes" id="UP000193467"/>
    </source>
</evidence>
<dbReference type="EMBL" id="MCGR01000031">
    <property type="protein sequence ID" value="ORY77607.1"/>
    <property type="molecule type" value="Genomic_DNA"/>
</dbReference>
<dbReference type="Gene3D" id="6.10.140.2220">
    <property type="match status" value="1"/>
</dbReference>
<dbReference type="Pfam" id="PF01753">
    <property type="entry name" value="zf-MYND"/>
    <property type="match status" value="1"/>
</dbReference>
<feature type="domain" description="MYND-type" evidence="5">
    <location>
        <begin position="11"/>
        <end position="54"/>
    </location>
</feature>
<keyword evidence="1" id="KW-0479">Metal-binding</keyword>
<dbReference type="OrthoDB" id="2212237at2759"/>
<proteinExistence type="predicted"/>
<evidence type="ECO:0000256" key="4">
    <source>
        <dbReference type="PROSITE-ProRule" id="PRU00134"/>
    </source>
</evidence>
<comment type="caution">
    <text evidence="6">The sequence shown here is derived from an EMBL/GenBank/DDBJ whole genome shotgun (WGS) entry which is preliminary data.</text>
</comment>
<gene>
    <name evidence="6" type="ORF">BCR35DRAFT_305362</name>
</gene>
<sequence>MDATSDLSRCCLTCKTQPAWSLASSLLRCSKCRSAGYCSTVCQKEDWEQHKLLCDTIQRTEDTIPTASRPFPNDWEAYERMLSLPLWNAASTALPPDPRHEQVLVVKFIAEPPRTPFEQPSELLQPIAGAVLSVPYLSQHLNWGGLTPPSAQSFLHGLVTRQQHLRAGKSKYLVVLLIRTGRDDSLRWNAVGAGLGEMGVEGETEPIAEGETDWFAALVSDLDAAKGRISSGKILNRLESFEGGGGVLAAS</sequence>
<dbReference type="InParanoid" id="A0A1Y2F1M4"/>
<dbReference type="PROSITE" id="PS50865">
    <property type="entry name" value="ZF_MYND_2"/>
    <property type="match status" value="1"/>
</dbReference>
<dbReference type="SUPFAM" id="SSF144232">
    <property type="entry name" value="HIT/MYND zinc finger-like"/>
    <property type="match status" value="1"/>
</dbReference>
<dbReference type="AlphaFoldDB" id="A0A1Y2F1M4"/>
<organism evidence="6 7">
    <name type="scientific">Leucosporidium creatinivorum</name>
    <dbReference type="NCBI Taxonomy" id="106004"/>
    <lineage>
        <taxon>Eukaryota</taxon>
        <taxon>Fungi</taxon>
        <taxon>Dikarya</taxon>
        <taxon>Basidiomycota</taxon>
        <taxon>Pucciniomycotina</taxon>
        <taxon>Microbotryomycetes</taxon>
        <taxon>Leucosporidiales</taxon>
        <taxon>Leucosporidium</taxon>
    </lineage>
</organism>
<evidence type="ECO:0000256" key="3">
    <source>
        <dbReference type="ARBA" id="ARBA00022833"/>
    </source>
</evidence>
<keyword evidence="7" id="KW-1185">Reference proteome</keyword>
<evidence type="ECO:0000259" key="5">
    <source>
        <dbReference type="PROSITE" id="PS50865"/>
    </source>
</evidence>
<keyword evidence="2 4" id="KW-0863">Zinc-finger</keyword>
<evidence type="ECO:0000256" key="2">
    <source>
        <dbReference type="ARBA" id="ARBA00022771"/>
    </source>
</evidence>
<evidence type="ECO:0000256" key="1">
    <source>
        <dbReference type="ARBA" id="ARBA00022723"/>
    </source>
</evidence>
<dbReference type="InterPro" id="IPR002893">
    <property type="entry name" value="Znf_MYND"/>
</dbReference>
<evidence type="ECO:0000313" key="6">
    <source>
        <dbReference type="EMBL" id="ORY77607.1"/>
    </source>
</evidence>
<protein>
    <recommendedName>
        <fullName evidence="5">MYND-type domain-containing protein</fullName>
    </recommendedName>
</protein>
<dbReference type="GO" id="GO:0008270">
    <property type="term" value="F:zinc ion binding"/>
    <property type="evidence" value="ECO:0007669"/>
    <property type="project" value="UniProtKB-KW"/>
</dbReference>
<reference evidence="6 7" key="1">
    <citation type="submission" date="2016-07" db="EMBL/GenBank/DDBJ databases">
        <title>Pervasive Adenine N6-methylation of Active Genes in Fungi.</title>
        <authorList>
            <consortium name="DOE Joint Genome Institute"/>
            <person name="Mondo S.J."/>
            <person name="Dannebaum R.O."/>
            <person name="Kuo R.C."/>
            <person name="Labutti K."/>
            <person name="Haridas S."/>
            <person name="Kuo A."/>
            <person name="Salamov A."/>
            <person name="Ahrendt S.R."/>
            <person name="Lipzen A."/>
            <person name="Sullivan W."/>
            <person name="Andreopoulos W.B."/>
            <person name="Clum A."/>
            <person name="Lindquist E."/>
            <person name="Daum C."/>
            <person name="Ramamoorthy G.K."/>
            <person name="Gryganskyi A."/>
            <person name="Culley D."/>
            <person name="Magnuson J.K."/>
            <person name="James T.Y."/>
            <person name="O'Malley M.A."/>
            <person name="Stajich J.E."/>
            <person name="Spatafora J.W."/>
            <person name="Visel A."/>
            <person name="Grigoriev I.V."/>
        </authorList>
    </citation>
    <scope>NUCLEOTIDE SEQUENCE [LARGE SCALE GENOMIC DNA]</scope>
    <source>
        <strain evidence="6 7">62-1032</strain>
    </source>
</reference>